<reference evidence="1" key="1">
    <citation type="journal article" date="2018" name="Nat. Genet.">
        <title>Extensive intraspecific gene order and gene structural variations between Mo17 and other maize genomes.</title>
        <authorList>
            <person name="Sun S."/>
            <person name="Zhou Y."/>
            <person name="Chen J."/>
            <person name="Shi J."/>
            <person name="Zhao H."/>
            <person name="Zhao H."/>
            <person name="Song W."/>
            <person name="Zhang M."/>
            <person name="Cui Y."/>
            <person name="Dong X."/>
            <person name="Liu H."/>
            <person name="Ma X."/>
            <person name="Jiao Y."/>
            <person name="Wang B."/>
            <person name="Wei X."/>
            <person name="Stein J.C."/>
            <person name="Glaubitz J.C."/>
            <person name="Lu F."/>
            <person name="Yu G."/>
            <person name="Liang C."/>
            <person name="Fengler K."/>
            <person name="Li B."/>
            <person name="Rafalski A."/>
            <person name="Schnable P.S."/>
            <person name="Ware D.H."/>
            <person name="Buckler E.S."/>
            <person name="Lai J."/>
        </authorList>
    </citation>
    <scope>NUCLEOTIDE SEQUENCE [LARGE SCALE GENOMIC DNA]</scope>
    <source>
        <tissue evidence="1">Seedling</tissue>
    </source>
</reference>
<name>A0A3L6F5Y6_MAIZE</name>
<gene>
    <name evidence="1" type="ORF">Zm00014a_011013</name>
</gene>
<proteinExistence type="predicted"/>
<protein>
    <submittedName>
        <fullName evidence="1">Uncharacterized protein</fullName>
    </submittedName>
</protein>
<accession>A0A3L6F5Y6</accession>
<organism evidence="1">
    <name type="scientific">Zea mays</name>
    <name type="common">Maize</name>
    <dbReference type="NCBI Taxonomy" id="4577"/>
    <lineage>
        <taxon>Eukaryota</taxon>
        <taxon>Viridiplantae</taxon>
        <taxon>Streptophyta</taxon>
        <taxon>Embryophyta</taxon>
        <taxon>Tracheophyta</taxon>
        <taxon>Spermatophyta</taxon>
        <taxon>Magnoliopsida</taxon>
        <taxon>Liliopsida</taxon>
        <taxon>Poales</taxon>
        <taxon>Poaceae</taxon>
        <taxon>PACMAD clade</taxon>
        <taxon>Panicoideae</taxon>
        <taxon>Andropogonodae</taxon>
        <taxon>Andropogoneae</taxon>
        <taxon>Tripsacinae</taxon>
        <taxon>Zea</taxon>
    </lineage>
</organism>
<comment type="caution">
    <text evidence="1">The sequence shown here is derived from an EMBL/GenBank/DDBJ whole genome shotgun (WGS) entry which is preliminary data.</text>
</comment>
<sequence>MEILTVEM</sequence>
<dbReference type="EMBL" id="NCVQ01000005">
    <property type="protein sequence ID" value="PWZ28489.1"/>
    <property type="molecule type" value="Genomic_DNA"/>
</dbReference>
<evidence type="ECO:0000313" key="1">
    <source>
        <dbReference type="EMBL" id="PWZ28489.1"/>
    </source>
</evidence>
<dbReference type="Proteomes" id="UP000251960">
    <property type="component" value="Chromosome 4"/>
</dbReference>